<keyword evidence="6" id="KW-0862">Zinc</keyword>
<dbReference type="PROSITE" id="PS00028">
    <property type="entry name" value="ZINC_FINGER_C2H2_1"/>
    <property type="match status" value="3"/>
</dbReference>
<evidence type="ECO:0000313" key="12">
    <source>
        <dbReference type="EMBL" id="KAG2224635.1"/>
    </source>
</evidence>
<evidence type="ECO:0000256" key="8">
    <source>
        <dbReference type="ARBA" id="ARBA00038089"/>
    </source>
</evidence>
<dbReference type="InterPro" id="IPR013087">
    <property type="entry name" value="Znf_C2H2_type"/>
</dbReference>
<sequence>MNIASDFTTAESTVFTCRWANCAKTYTDAEILYSHLTNDHVGRKSTGNLCLTCHWDQCDVSVVKRDHITSHLRVHVPLKPHHCGFCEKSFKRPQDLKKHEKIHNEERVNTQLSSKIMQPLTPPRQTDLLSPVKDRNHISGVPVSPPQSIYSEDDSLSWIHQHSNSISPATSASDHFDYNHPRKPLTVPSQNFYDTNGSPFVPQQQQQQLNFQQQPLQQQQNSPDQLLSNMIFPTMDTPPEYNQGVADQLNVLQGMLDAGAVSPADLSVNVTSDQELADINAWLERLSQNIPPNMDQDTMMMDSTSSSQQHQATTDIYNGLGCYDNATTQHMLSSYENHSTSDMTQSFGGGLYPSSQDQDMYVRSHPIMPSDSTTTGLYSDLITSNNNNNNPPDIMMGMVSGGYNPNDMLISQRSHIMNVPDITSTQFDHNIQTSLNLNNHNPASSLSPTSSKASSRTHKVPTEGQVDKVAALKSFMATKSTRGVSTEEKKKLATMAVVFNGKDSMTSSSKLSPVTPIKQEEKSMKEQQQKQKKAVSSKNQDAMDLLTRDMSDMSLKKKQQQQLHLLQHKKDTDEKVSLYPDLNKPVIKKNNKTSEAQRHRLLLQLIRQQINNSYKTESTNVCNNTSSGTTSGVVPVK</sequence>
<evidence type="ECO:0000256" key="5">
    <source>
        <dbReference type="ARBA" id="ARBA00022771"/>
    </source>
</evidence>
<keyword evidence="4" id="KW-0677">Repeat</keyword>
<evidence type="ECO:0000256" key="4">
    <source>
        <dbReference type="ARBA" id="ARBA00022737"/>
    </source>
</evidence>
<dbReference type="PANTHER" id="PTHR47257:SF1">
    <property type="entry name" value="PH-RESPONSE TRANSCRIPTION FACTOR PACC_RIM101"/>
    <property type="match status" value="1"/>
</dbReference>
<feature type="compositionally biased region" description="Low complexity" evidence="10">
    <location>
        <begin position="202"/>
        <end position="222"/>
    </location>
</feature>
<evidence type="ECO:0000259" key="11">
    <source>
        <dbReference type="PROSITE" id="PS50157"/>
    </source>
</evidence>
<feature type="domain" description="C2H2-type" evidence="11">
    <location>
        <begin position="81"/>
        <end position="108"/>
    </location>
</feature>
<comment type="similarity">
    <text evidence="8">Belongs to the pacC/RIM101 family.</text>
</comment>
<comment type="subcellular location">
    <subcellularLocation>
        <location evidence="1">Nucleus</location>
    </subcellularLocation>
</comment>
<dbReference type="SUPFAM" id="SSF57667">
    <property type="entry name" value="beta-beta-alpha zinc fingers"/>
    <property type="match status" value="2"/>
</dbReference>
<feature type="region of interest" description="Disordered" evidence="10">
    <location>
        <begin position="503"/>
        <end position="541"/>
    </location>
</feature>
<organism evidence="12 13">
    <name type="scientific">Circinella minor</name>
    <dbReference type="NCBI Taxonomy" id="1195481"/>
    <lineage>
        <taxon>Eukaryota</taxon>
        <taxon>Fungi</taxon>
        <taxon>Fungi incertae sedis</taxon>
        <taxon>Mucoromycota</taxon>
        <taxon>Mucoromycotina</taxon>
        <taxon>Mucoromycetes</taxon>
        <taxon>Mucorales</taxon>
        <taxon>Lichtheimiaceae</taxon>
        <taxon>Circinella</taxon>
    </lineage>
</organism>
<evidence type="ECO:0000256" key="6">
    <source>
        <dbReference type="ARBA" id="ARBA00022833"/>
    </source>
</evidence>
<keyword evidence="2" id="KW-0678">Repressor</keyword>
<feature type="region of interest" description="Disordered" evidence="10">
    <location>
        <begin position="165"/>
        <end position="222"/>
    </location>
</feature>
<feature type="region of interest" description="Disordered" evidence="10">
    <location>
        <begin position="617"/>
        <end position="637"/>
    </location>
</feature>
<feature type="region of interest" description="Disordered" evidence="10">
    <location>
        <begin position="434"/>
        <end position="462"/>
    </location>
</feature>
<dbReference type="InterPro" id="IPR050806">
    <property type="entry name" value="pacC/RIM101"/>
</dbReference>
<comment type="caution">
    <text evidence="12">The sequence shown here is derived from an EMBL/GenBank/DDBJ whole genome shotgun (WGS) entry which is preliminary data.</text>
</comment>
<accession>A0A8H7S893</accession>
<dbReference type="SMART" id="SM00355">
    <property type="entry name" value="ZnF_C2H2"/>
    <property type="match status" value="3"/>
</dbReference>
<feature type="domain" description="C2H2-type" evidence="11">
    <location>
        <begin position="51"/>
        <end position="80"/>
    </location>
</feature>
<keyword evidence="5 9" id="KW-0863">Zinc-finger</keyword>
<dbReference type="Gene3D" id="3.30.160.60">
    <property type="entry name" value="Classic Zinc Finger"/>
    <property type="match status" value="2"/>
</dbReference>
<dbReference type="PROSITE" id="PS50157">
    <property type="entry name" value="ZINC_FINGER_C2H2_2"/>
    <property type="match status" value="3"/>
</dbReference>
<dbReference type="OrthoDB" id="6155966at2759"/>
<dbReference type="GO" id="GO:0008270">
    <property type="term" value="F:zinc ion binding"/>
    <property type="evidence" value="ECO:0007669"/>
    <property type="project" value="UniProtKB-KW"/>
</dbReference>
<keyword evidence="7" id="KW-0539">Nucleus</keyword>
<feature type="compositionally biased region" description="Polar residues" evidence="10">
    <location>
        <begin position="434"/>
        <end position="443"/>
    </location>
</feature>
<protein>
    <recommendedName>
        <fullName evidence="11">C2H2-type domain-containing protein</fullName>
    </recommendedName>
</protein>
<dbReference type="AlphaFoldDB" id="A0A8H7S893"/>
<evidence type="ECO:0000313" key="13">
    <source>
        <dbReference type="Proteomes" id="UP000646827"/>
    </source>
</evidence>
<evidence type="ECO:0000256" key="1">
    <source>
        <dbReference type="ARBA" id="ARBA00004123"/>
    </source>
</evidence>
<evidence type="ECO:0000256" key="3">
    <source>
        <dbReference type="ARBA" id="ARBA00022723"/>
    </source>
</evidence>
<dbReference type="Proteomes" id="UP000646827">
    <property type="component" value="Unassembled WGS sequence"/>
</dbReference>
<keyword evidence="13" id="KW-1185">Reference proteome</keyword>
<feature type="domain" description="C2H2-type" evidence="11">
    <location>
        <begin position="15"/>
        <end position="45"/>
    </location>
</feature>
<evidence type="ECO:0000256" key="2">
    <source>
        <dbReference type="ARBA" id="ARBA00022491"/>
    </source>
</evidence>
<feature type="compositionally biased region" description="Basic and acidic residues" evidence="10">
    <location>
        <begin position="99"/>
        <end position="108"/>
    </location>
</feature>
<keyword evidence="3" id="KW-0479">Metal-binding</keyword>
<feature type="compositionally biased region" description="Polar residues" evidence="10">
    <location>
        <begin position="503"/>
        <end position="512"/>
    </location>
</feature>
<name>A0A8H7S893_9FUNG</name>
<feature type="region of interest" description="Disordered" evidence="10">
    <location>
        <begin position="99"/>
        <end position="147"/>
    </location>
</feature>
<evidence type="ECO:0000256" key="7">
    <source>
        <dbReference type="ARBA" id="ARBA00023242"/>
    </source>
</evidence>
<dbReference type="GO" id="GO:0005634">
    <property type="term" value="C:nucleus"/>
    <property type="evidence" value="ECO:0007669"/>
    <property type="project" value="UniProtKB-SubCell"/>
</dbReference>
<dbReference type="PANTHER" id="PTHR47257">
    <property type="entry name" value="PH-RESPONSE TRANSCRIPTION FACTOR PACC/RIM101"/>
    <property type="match status" value="1"/>
</dbReference>
<reference evidence="12 13" key="1">
    <citation type="submission" date="2020-12" db="EMBL/GenBank/DDBJ databases">
        <title>Metabolic potential, ecology and presence of endohyphal bacteria is reflected in genomic diversity of Mucoromycotina.</title>
        <authorList>
            <person name="Muszewska A."/>
            <person name="Okrasinska A."/>
            <person name="Steczkiewicz K."/>
            <person name="Drgas O."/>
            <person name="Orlowska M."/>
            <person name="Perlinska-Lenart U."/>
            <person name="Aleksandrzak-Piekarczyk T."/>
            <person name="Szatraj K."/>
            <person name="Zielenkiewicz U."/>
            <person name="Pilsyk S."/>
            <person name="Malc E."/>
            <person name="Mieczkowski P."/>
            <person name="Kruszewska J.S."/>
            <person name="Biernat P."/>
            <person name="Pawlowska J."/>
        </authorList>
    </citation>
    <scope>NUCLEOTIDE SEQUENCE [LARGE SCALE GENOMIC DNA]</scope>
    <source>
        <strain evidence="12 13">CBS 142.35</strain>
    </source>
</reference>
<proteinExistence type="inferred from homology"/>
<evidence type="ECO:0000256" key="9">
    <source>
        <dbReference type="PROSITE-ProRule" id="PRU00042"/>
    </source>
</evidence>
<feature type="compositionally biased region" description="Low complexity" evidence="10">
    <location>
        <begin position="444"/>
        <end position="454"/>
    </location>
</feature>
<evidence type="ECO:0000256" key="10">
    <source>
        <dbReference type="SAM" id="MobiDB-lite"/>
    </source>
</evidence>
<dbReference type="InterPro" id="IPR036236">
    <property type="entry name" value="Znf_C2H2_sf"/>
</dbReference>
<gene>
    <name evidence="12" type="ORF">INT45_007880</name>
</gene>
<feature type="compositionally biased region" description="Polar residues" evidence="10">
    <location>
        <begin position="187"/>
        <end position="198"/>
    </location>
</feature>
<dbReference type="EMBL" id="JAEPRB010000039">
    <property type="protein sequence ID" value="KAG2224635.1"/>
    <property type="molecule type" value="Genomic_DNA"/>
</dbReference>
<feature type="compositionally biased region" description="Basic and acidic residues" evidence="10">
    <location>
        <begin position="518"/>
        <end position="529"/>
    </location>
</feature>